<dbReference type="Proteomes" id="UP000006906">
    <property type="component" value="Chromosome 3"/>
</dbReference>
<proteinExistence type="predicted"/>
<feature type="compositionally biased region" description="Low complexity" evidence="1">
    <location>
        <begin position="95"/>
        <end position="106"/>
    </location>
</feature>
<evidence type="ECO:0000259" key="2">
    <source>
        <dbReference type="Pfam" id="PF05548"/>
    </source>
</evidence>
<protein>
    <recommendedName>
        <fullName evidence="2">Peptidase M11 gametolysin domain-containing protein</fullName>
    </recommendedName>
</protein>
<dbReference type="InParanoid" id="A8IXL8"/>
<feature type="compositionally biased region" description="Acidic residues" evidence="1">
    <location>
        <begin position="617"/>
        <end position="627"/>
    </location>
</feature>
<dbReference type="SUPFAM" id="SSF55486">
    <property type="entry name" value="Metalloproteases ('zincins'), catalytic domain"/>
    <property type="match status" value="1"/>
</dbReference>
<keyword evidence="4" id="KW-1185">Reference proteome</keyword>
<sequence>MTGQLAQSVSHSYADTSTSEESAWNIVTNQELVNRLVPVAPQSIDEAAINMRIDLRSEHTMITGDQVDATLALDVPTSLAEQLGLDIGSGGGPVDADTSNSTASSSGDGGSRRVRRRLTAEQYRARRMILDFHGTRRTLTEFNDLTSVLSQLGVQNQVPKAVVTGKAKKNGGAKDLMVVGGKPLNISSITFFFTSSACGINPVLTEAQIKARWYDNGDSAPVTATLQRAYRTCSYNKLSFYPENNLVFGPVDVPCIGTAPTKGPYNLRTGLGNNKNLDAEMYGLYDLAKDWLRRNGRTDVIARLQYLRRKVLVWPWNNLAQLAKNGTKELVGWPGMGSMGCPGNPDPSGIVPDCLTWMNNDLTTTNLDLQVLFQELGHNIGLAHAARRECDAVGCVVNEYGDSSDPMGSAGPVSFEKSFTCFSAPQAYKAGWSSPIANLNKDTVTAGSGWTDYTVPSMHSTDANFLRVAIDQTGINSADRLKPERALFVAYRVAQPLGGYDSGLPKELNARVWIHEYNETANGWSADIRKPTVLLTMLDLPAADPKTKKIGPTVVPGWGPILTKAVFPNAFGRGDSLTVWIKAKTNTSATVGLCRATDVAETPETCYDGLDNDCDGLPDDLDPDCGGEDPNAQSPPPPPLGVLRKAPPPPSPVKRPPPSPPPPTPAKVLSPKKGAGRRLA</sequence>
<dbReference type="RefSeq" id="XP_001693358.1">
    <property type="nucleotide sequence ID" value="XM_001693306.2"/>
</dbReference>
<feature type="region of interest" description="Disordered" evidence="1">
    <location>
        <begin position="617"/>
        <end position="680"/>
    </location>
</feature>
<dbReference type="Gramene" id="PNW85879">
    <property type="protein sequence ID" value="PNW85879"/>
    <property type="gene ID" value="CHLRE_03g201550v5"/>
</dbReference>
<feature type="compositionally biased region" description="Pro residues" evidence="1">
    <location>
        <begin position="633"/>
        <end position="665"/>
    </location>
</feature>
<dbReference type="GeneID" id="5718914"/>
<feature type="region of interest" description="Disordered" evidence="1">
    <location>
        <begin position="1"/>
        <end position="21"/>
    </location>
</feature>
<evidence type="ECO:0000256" key="1">
    <source>
        <dbReference type="SAM" id="MobiDB-lite"/>
    </source>
</evidence>
<feature type="domain" description="Peptidase M11 gametolysin" evidence="2">
    <location>
        <begin position="193"/>
        <end position="525"/>
    </location>
</feature>
<dbReference type="PaxDb" id="3055-EDP03384"/>
<dbReference type="KEGG" id="cre:CHLRE_03g201550v5"/>
<name>A8IXL8_CHLRE</name>
<dbReference type="InterPro" id="IPR008752">
    <property type="entry name" value="Peptidase_M11"/>
</dbReference>
<dbReference type="OrthoDB" id="529266at2759"/>
<dbReference type="Pfam" id="PF05548">
    <property type="entry name" value="Peptidase_M11"/>
    <property type="match status" value="1"/>
</dbReference>
<dbReference type="AlphaFoldDB" id="A8IXL8"/>
<accession>A8IXL8</accession>
<feature type="region of interest" description="Disordered" evidence="1">
    <location>
        <begin position="84"/>
        <end position="116"/>
    </location>
</feature>
<organism evidence="3 4">
    <name type="scientific">Chlamydomonas reinhardtii</name>
    <name type="common">Chlamydomonas smithii</name>
    <dbReference type="NCBI Taxonomy" id="3055"/>
    <lineage>
        <taxon>Eukaryota</taxon>
        <taxon>Viridiplantae</taxon>
        <taxon>Chlorophyta</taxon>
        <taxon>core chlorophytes</taxon>
        <taxon>Chlorophyceae</taxon>
        <taxon>CS clade</taxon>
        <taxon>Chlamydomonadales</taxon>
        <taxon>Chlamydomonadaceae</taxon>
        <taxon>Chlamydomonas</taxon>
    </lineage>
</organism>
<dbReference type="OMA" id="WIHEYNE"/>
<reference evidence="3 4" key="1">
    <citation type="journal article" date="2007" name="Science">
        <title>The Chlamydomonas genome reveals the evolution of key animal and plant functions.</title>
        <authorList>
            <person name="Merchant S.S."/>
            <person name="Prochnik S.E."/>
            <person name="Vallon O."/>
            <person name="Harris E.H."/>
            <person name="Karpowicz S.J."/>
            <person name="Witman G.B."/>
            <person name="Terry A."/>
            <person name="Salamov A."/>
            <person name="Fritz-Laylin L.K."/>
            <person name="Marechal-Drouard L."/>
            <person name="Marshall W.F."/>
            <person name="Qu L.H."/>
            <person name="Nelson D.R."/>
            <person name="Sanderfoot A.A."/>
            <person name="Spalding M.H."/>
            <person name="Kapitonov V.V."/>
            <person name="Ren Q."/>
            <person name="Ferris P."/>
            <person name="Lindquist E."/>
            <person name="Shapiro H."/>
            <person name="Lucas S.M."/>
            <person name="Grimwood J."/>
            <person name="Schmutz J."/>
            <person name="Cardol P."/>
            <person name="Cerutti H."/>
            <person name="Chanfreau G."/>
            <person name="Chen C.L."/>
            <person name="Cognat V."/>
            <person name="Croft M.T."/>
            <person name="Dent R."/>
            <person name="Dutcher S."/>
            <person name="Fernandez E."/>
            <person name="Fukuzawa H."/>
            <person name="Gonzalez-Ballester D."/>
            <person name="Gonzalez-Halphen D."/>
            <person name="Hallmann A."/>
            <person name="Hanikenne M."/>
            <person name="Hippler M."/>
            <person name="Inwood W."/>
            <person name="Jabbari K."/>
            <person name="Kalanon M."/>
            <person name="Kuras R."/>
            <person name="Lefebvre P.A."/>
            <person name="Lemaire S.D."/>
            <person name="Lobanov A.V."/>
            <person name="Lohr M."/>
            <person name="Manuell A."/>
            <person name="Meier I."/>
            <person name="Mets L."/>
            <person name="Mittag M."/>
            <person name="Mittelmeier T."/>
            <person name="Moroney J.V."/>
            <person name="Moseley J."/>
            <person name="Napoli C."/>
            <person name="Nedelcu A.M."/>
            <person name="Niyogi K."/>
            <person name="Novoselov S.V."/>
            <person name="Paulsen I.T."/>
            <person name="Pazour G."/>
            <person name="Purton S."/>
            <person name="Ral J.P."/>
            <person name="Riano-Pachon D.M."/>
            <person name="Riekhof W."/>
            <person name="Rymarquis L."/>
            <person name="Schroda M."/>
            <person name="Stern D."/>
            <person name="Umen J."/>
            <person name="Willows R."/>
            <person name="Wilson N."/>
            <person name="Zimmer S.L."/>
            <person name="Allmer J."/>
            <person name="Balk J."/>
            <person name="Bisova K."/>
            <person name="Chen C.J."/>
            <person name="Elias M."/>
            <person name="Gendler K."/>
            <person name="Hauser C."/>
            <person name="Lamb M.R."/>
            <person name="Ledford H."/>
            <person name="Long J.C."/>
            <person name="Minagawa J."/>
            <person name="Page M.D."/>
            <person name="Pan J."/>
            <person name="Pootakham W."/>
            <person name="Roje S."/>
            <person name="Rose A."/>
            <person name="Stahlberg E."/>
            <person name="Terauchi A.M."/>
            <person name="Yang P."/>
            <person name="Ball S."/>
            <person name="Bowler C."/>
            <person name="Dieckmann C.L."/>
            <person name="Gladyshev V.N."/>
            <person name="Green P."/>
            <person name="Jorgensen R."/>
            <person name="Mayfield S."/>
            <person name="Mueller-Roeber B."/>
            <person name="Rajamani S."/>
            <person name="Sayre R.T."/>
            <person name="Brokstein P."/>
            <person name="Dubchak I."/>
            <person name="Goodstein D."/>
            <person name="Hornick L."/>
            <person name="Huang Y.W."/>
            <person name="Jhaveri J."/>
            <person name="Luo Y."/>
            <person name="Martinez D."/>
            <person name="Ngau W.C."/>
            <person name="Otillar B."/>
            <person name="Poliakov A."/>
            <person name="Porter A."/>
            <person name="Szajkowski L."/>
            <person name="Werner G."/>
            <person name="Zhou K."/>
            <person name="Grigoriev I.V."/>
            <person name="Rokhsar D.S."/>
            <person name="Grossman A.R."/>
        </authorList>
    </citation>
    <scope>NUCLEOTIDE SEQUENCE [LARGE SCALE GENOMIC DNA]</scope>
    <source>
        <strain evidence="4">CC-503</strain>
    </source>
</reference>
<dbReference type="EMBL" id="CM008964">
    <property type="protein sequence ID" value="PNW85879.1"/>
    <property type="molecule type" value="Genomic_DNA"/>
</dbReference>
<evidence type="ECO:0000313" key="3">
    <source>
        <dbReference type="EMBL" id="PNW85879.1"/>
    </source>
</evidence>
<evidence type="ECO:0000313" key="4">
    <source>
        <dbReference type="Proteomes" id="UP000006906"/>
    </source>
</evidence>
<dbReference type="HOGENOM" id="CLU_368590_0_0_1"/>
<gene>
    <name evidence="3" type="ORF">CHLRE_03g201550v5</name>
</gene>